<dbReference type="Proteomes" id="UP000606786">
    <property type="component" value="Unassembled WGS sequence"/>
</dbReference>
<evidence type="ECO:0000313" key="3">
    <source>
        <dbReference type="Proteomes" id="UP000606786"/>
    </source>
</evidence>
<reference evidence="2" key="1">
    <citation type="submission" date="2020-11" db="EMBL/GenBank/DDBJ databases">
        <authorList>
            <person name="Whitehead M."/>
        </authorList>
    </citation>
    <scope>NUCLEOTIDE SEQUENCE</scope>
    <source>
        <strain evidence="2">EGII</strain>
    </source>
</reference>
<keyword evidence="1" id="KW-0812">Transmembrane</keyword>
<proteinExistence type="predicted"/>
<feature type="transmembrane region" description="Helical" evidence="1">
    <location>
        <begin position="53"/>
        <end position="77"/>
    </location>
</feature>
<evidence type="ECO:0000313" key="2">
    <source>
        <dbReference type="EMBL" id="CAD6991574.1"/>
    </source>
</evidence>
<sequence length="100" mass="11650">MLPLWLMLSVAVLCTLRLQHFYCCLFVSGFFFVSSSSVVFALLLYTHTHTHSYCTYICMPICFVFLLQFTILTFHIFSNISSSSLRMQHLQHLLLIYLGE</sequence>
<dbReference type="EMBL" id="CAJHJT010000001">
    <property type="protein sequence ID" value="CAD6991574.1"/>
    <property type="molecule type" value="Genomic_DNA"/>
</dbReference>
<feature type="transmembrane region" description="Helical" evidence="1">
    <location>
        <begin position="29"/>
        <end position="46"/>
    </location>
</feature>
<gene>
    <name evidence="2" type="ORF">CCAP1982_LOCUS492</name>
</gene>
<keyword evidence="3" id="KW-1185">Reference proteome</keyword>
<protein>
    <submittedName>
        <fullName evidence="2">(Mediterranean fruit fly) hypothetical protein</fullName>
    </submittedName>
</protein>
<evidence type="ECO:0000256" key="1">
    <source>
        <dbReference type="SAM" id="Phobius"/>
    </source>
</evidence>
<organism evidence="2 3">
    <name type="scientific">Ceratitis capitata</name>
    <name type="common">Mediterranean fruit fly</name>
    <name type="synonym">Tephritis capitata</name>
    <dbReference type="NCBI Taxonomy" id="7213"/>
    <lineage>
        <taxon>Eukaryota</taxon>
        <taxon>Metazoa</taxon>
        <taxon>Ecdysozoa</taxon>
        <taxon>Arthropoda</taxon>
        <taxon>Hexapoda</taxon>
        <taxon>Insecta</taxon>
        <taxon>Pterygota</taxon>
        <taxon>Neoptera</taxon>
        <taxon>Endopterygota</taxon>
        <taxon>Diptera</taxon>
        <taxon>Brachycera</taxon>
        <taxon>Muscomorpha</taxon>
        <taxon>Tephritoidea</taxon>
        <taxon>Tephritidae</taxon>
        <taxon>Ceratitis</taxon>
        <taxon>Ceratitis</taxon>
    </lineage>
</organism>
<comment type="caution">
    <text evidence="2">The sequence shown here is derived from an EMBL/GenBank/DDBJ whole genome shotgun (WGS) entry which is preliminary data.</text>
</comment>
<keyword evidence="1" id="KW-1133">Transmembrane helix</keyword>
<dbReference type="AlphaFoldDB" id="A0A811TXL8"/>
<keyword evidence="1" id="KW-0472">Membrane</keyword>
<name>A0A811TXL8_CERCA</name>
<accession>A0A811TXL8</accession>